<evidence type="ECO:0000313" key="1">
    <source>
        <dbReference type="Proteomes" id="UP000887560"/>
    </source>
</evidence>
<dbReference type="WBParaSite" id="scf7180000418025.g2009">
    <property type="protein sequence ID" value="scf7180000418025.g2009"/>
    <property type="gene ID" value="scf7180000418025.g2009"/>
</dbReference>
<keyword evidence="1" id="KW-1185">Reference proteome</keyword>
<proteinExistence type="predicted"/>
<accession>A0A915NFG4</accession>
<sequence length="141" mass="16347">MSPLLLQRNETTKVTKIHIIEKSLENNEIMDIKDKPMVSESFTKKRQYLTIFDHPMHQFGPMMAMSCKDVMVPIPGLEHSFVSRSINFYNEMFDWLWNGDIALRHQVCLLKFAGIVRIQIDVNELSGPNAEQVLVEAIERV</sequence>
<reference evidence="2" key="1">
    <citation type="submission" date="2022-11" db="UniProtKB">
        <authorList>
            <consortium name="WormBaseParasite"/>
        </authorList>
    </citation>
    <scope>IDENTIFICATION</scope>
</reference>
<name>A0A915NFG4_9BILA</name>
<protein>
    <submittedName>
        <fullName evidence="2">Uncharacterized protein</fullName>
    </submittedName>
</protein>
<organism evidence="1 2">
    <name type="scientific">Meloidogyne floridensis</name>
    <dbReference type="NCBI Taxonomy" id="298350"/>
    <lineage>
        <taxon>Eukaryota</taxon>
        <taxon>Metazoa</taxon>
        <taxon>Ecdysozoa</taxon>
        <taxon>Nematoda</taxon>
        <taxon>Chromadorea</taxon>
        <taxon>Rhabditida</taxon>
        <taxon>Tylenchina</taxon>
        <taxon>Tylenchomorpha</taxon>
        <taxon>Tylenchoidea</taxon>
        <taxon>Meloidogynidae</taxon>
        <taxon>Meloidogyninae</taxon>
        <taxon>Meloidogyne</taxon>
    </lineage>
</organism>
<dbReference type="AlphaFoldDB" id="A0A915NFG4"/>
<dbReference type="Proteomes" id="UP000887560">
    <property type="component" value="Unplaced"/>
</dbReference>
<evidence type="ECO:0000313" key="2">
    <source>
        <dbReference type="WBParaSite" id="scf7180000418025.g2009"/>
    </source>
</evidence>